<name>A0A135YMA7_9FIRM</name>
<accession>A0A135YMA7</accession>
<organism evidence="1 2">
    <name type="scientific">Peptostreptococcus anaerobius</name>
    <dbReference type="NCBI Taxonomy" id="1261"/>
    <lineage>
        <taxon>Bacteria</taxon>
        <taxon>Bacillati</taxon>
        <taxon>Bacillota</taxon>
        <taxon>Clostridia</taxon>
        <taxon>Peptostreptococcales</taxon>
        <taxon>Peptostreptococcaceae</taxon>
        <taxon>Peptostreptococcus</taxon>
    </lineage>
</organism>
<dbReference type="AlphaFoldDB" id="A0A135YMA7"/>
<dbReference type="RefSeq" id="WP_271847052.1">
    <property type="nucleotide sequence ID" value="NZ_JAQMMT010000006.1"/>
</dbReference>
<reference evidence="1 2" key="1">
    <citation type="submission" date="2016-02" db="EMBL/GenBank/DDBJ databases">
        <authorList>
            <person name="Wen L."/>
            <person name="He K."/>
            <person name="Yang H."/>
        </authorList>
    </citation>
    <scope>NUCLEOTIDE SEQUENCE [LARGE SCALE GENOMIC DNA]</scope>
    <source>
        <strain evidence="1 2">MJR8628A</strain>
    </source>
</reference>
<proteinExistence type="predicted"/>
<dbReference type="PATRIC" id="fig|1261.5.peg.1845"/>
<comment type="caution">
    <text evidence="1">The sequence shown here is derived from an EMBL/GenBank/DDBJ whole genome shotgun (WGS) entry which is preliminary data.</text>
</comment>
<dbReference type="STRING" id="1261.HMPREF3195_01837"/>
<sequence>MLIGGATRDKKGNKIYVPKDMTYPKFHKKYIESDKEYSAVKKS</sequence>
<evidence type="ECO:0000313" key="1">
    <source>
        <dbReference type="EMBL" id="KXI10518.1"/>
    </source>
</evidence>
<dbReference type="EMBL" id="LSQZ01000091">
    <property type="protein sequence ID" value="KXI10518.1"/>
    <property type="molecule type" value="Genomic_DNA"/>
</dbReference>
<gene>
    <name evidence="1" type="ORF">HMPREF3195_01837</name>
</gene>
<protein>
    <submittedName>
        <fullName evidence="1">Uncharacterized protein</fullName>
    </submittedName>
</protein>
<dbReference type="Proteomes" id="UP000070326">
    <property type="component" value="Unassembled WGS sequence"/>
</dbReference>
<evidence type="ECO:0000313" key="2">
    <source>
        <dbReference type="Proteomes" id="UP000070326"/>
    </source>
</evidence>